<evidence type="ECO:0000313" key="1">
    <source>
        <dbReference type="EMBL" id="GME67273.1"/>
    </source>
</evidence>
<dbReference type="EMBL" id="BSXN01000135">
    <property type="protein sequence ID" value="GME67273.1"/>
    <property type="molecule type" value="Genomic_DNA"/>
</dbReference>
<protein>
    <submittedName>
        <fullName evidence="1">Unnamed protein product</fullName>
    </submittedName>
</protein>
<name>A0A9W6SY49_CANBO</name>
<gene>
    <name evidence="1" type="ORF">Cboi02_000070100</name>
</gene>
<comment type="caution">
    <text evidence="1">The sequence shown here is derived from an EMBL/GenBank/DDBJ whole genome shotgun (WGS) entry which is preliminary data.</text>
</comment>
<evidence type="ECO:0000313" key="2">
    <source>
        <dbReference type="Proteomes" id="UP001165120"/>
    </source>
</evidence>
<sequence>MNGYRPLSSPVLINHTRSPVLMSLNPRSLRKRGKPNLLHEPHKKPTTILENLATFKETKNSIHSSNKKRSSNYNPYFSQNDSFVPYNSIFTNTILNTQQHNTELFNLPLHYIQKLKPFQCSNKPGQELYRDDSIVVRKIESEEKLILKRRQRLLKLEDDLKSAKDGKLKTLKIENIEEFFGFK</sequence>
<keyword evidence="2" id="KW-1185">Reference proteome</keyword>
<reference evidence="1" key="1">
    <citation type="submission" date="2023-04" db="EMBL/GenBank/DDBJ databases">
        <title>Candida boidinii NBRC 10035.</title>
        <authorList>
            <person name="Ichikawa N."/>
            <person name="Sato H."/>
            <person name="Tonouchi N."/>
        </authorList>
    </citation>
    <scope>NUCLEOTIDE SEQUENCE</scope>
    <source>
        <strain evidence="1">NBRC 10035</strain>
    </source>
</reference>
<organism evidence="1 2">
    <name type="scientific">Candida boidinii</name>
    <name type="common">Yeast</name>
    <dbReference type="NCBI Taxonomy" id="5477"/>
    <lineage>
        <taxon>Eukaryota</taxon>
        <taxon>Fungi</taxon>
        <taxon>Dikarya</taxon>
        <taxon>Ascomycota</taxon>
        <taxon>Saccharomycotina</taxon>
        <taxon>Pichiomycetes</taxon>
        <taxon>Pichiales</taxon>
        <taxon>Pichiaceae</taxon>
        <taxon>Ogataea</taxon>
        <taxon>Ogataea/Candida clade</taxon>
    </lineage>
</organism>
<dbReference type="Proteomes" id="UP001165120">
    <property type="component" value="Unassembled WGS sequence"/>
</dbReference>
<proteinExistence type="predicted"/>
<accession>A0A9W6SY49</accession>
<dbReference type="AlphaFoldDB" id="A0A9W6SY49"/>